<dbReference type="AlphaFoldDB" id="A0A2N6LPA4"/>
<gene>
    <name evidence="3" type="ORF">CEN46_01140</name>
</gene>
<evidence type="ECO:0000256" key="1">
    <source>
        <dbReference type="SAM" id="Coils"/>
    </source>
</evidence>
<comment type="caution">
    <text evidence="3">The sequence shown here is derived from an EMBL/GenBank/DDBJ whole genome shotgun (WGS) entry which is preliminary data.</text>
</comment>
<organism evidence="3 4">
    <name type="scientific">Fischerella thermalis CCMEE 5318</name>
    <dbReference type="NCBI Taxonomy" id="2019666"/>
    <lineage>
        <taxon>Bacteria</taxon>
        <taxon>Bacillati</taxon>
        <taxon>Cyanobacteriota</taxon>
        <taxon>Cyanophyceae</taxon>
        <taxon>Nostocales</taxon>
        <taxon>Hapalosiphonaceae</taxon>
        <taxon>Fischerella</taxon>
    </lineage>
</organism>
<evidence type="ECO:0000256" key="2">
    <source>
        <dbReference type="SAM" id="SignalP"/>
    </source>
</evidence>
<accession>A0A2N6LPA4</accession>
<evidence type="ECO:0008006" key="5">
    <source>
        <dbReference type="Google" id="ProtNLM"/>
    </source>
</evidence>
<protein>
    <recommendedName>
        <fullName evidence="5">Chemotaxis protein</fullName>
    </recommendedName>
</protein>
<feature type="signal peptide" evidence="2">
    <location>
        <begin position="1"/>
        <end position="28"/>
    </location>
</feature>
<evidence type="ECO:0000313" key="3">
    <source>
        <dbReference type="EMBL" id="PMB27586.1"/>
    </source>
</evidence>
<proteinExistence type="predicted"/>
<name>A0A2N6LPA4_9CYAN</name>
<sequence>MKKLKRRIVCTLVGACAISTIGINSAHALDLVGVFAQLQSLLNDWNDYISSVLPEQLEPLVKTLGEDLQVVIDEAIGELGLPDPTQTRKQAEEIAANSNTSINEVERATNEIDRQITRAVVDGTLGKEGQQRTKEQILQTQTSIQQVQQQAQDAQQEVVTQNIMKKIANQNAQIGEILGAVRADGLRMQQSQDLANVNLTNISRSLDSQNQVHQREVIDQGYNNLKITAQARLF</sequence>
<feature type="chain" id="PRO_5014626734" description="Chemotaxis protein" evidence="2">
    <location>
        <begin position="29"/>
        <end position="234"/>
    </location>
</feature>
<evidence type="ECO:0000313" key="4">
    <source>
        <dbReference type="Proteomes" id="UP000235081"/>
    </source>
</evidence>
<dbReference type="EMBL" id="NMQE01000028">
    <property type="protein sequence ID" value="PMB27586.1"/>
    <property type="molecule type" value="Genomic_DNA"/>
</dbReference>
<dbReference type="RefSeq" id="WP_102180112.1">
    <property type="nucleotide sequence ID" value="NZ_NMQE01000028.1"/>
</dbReference>
<reference evidence="3 4" key="1">
    <citation type="submission" date="2017-07" db="EMBL/GenBank/DDBJ databases">
        <title>Genomes of Fischerella (Mastigocladus) sp. strains.</title>
        <authorList>
            <person name="Miller S.R."/>
        </authorList>
    </citation>
    <scope>NUCLEOTIDE SEQUENCE [LARGE SCALE GENOMIC DNA]</scope>
    <source>
        <strain evidence="3 4">CCMEE 5318</strain>
    </source>
</reference>
<feature type="coiled-coil region" evidence="1">
    <location>
        <begin position="137"/>
        <end position="164"/>
    </location>
</feature>
<keyword evidence="1" id="KW-0175">Coiled coil</keyword>
<keyword evidence="2" id="KW-0732">Signal</keyword>
<dbReference type="Proteomes" id="UP000235081">
    <property type="component" value="Unassembled WGS sequence"/>
</dbReference>